<keyword evidence="11" id="KW-0472">Membrane</keyword>
<evidence type="ECO:0000256" key="16">
    <source>
        <dbReference type="SAM" id="SignalP"/>
    </source>
</evidence>
<dbReference type="InterPro" id="IPR049712">
    <property type="entry name" value="Poly_export"/>
</dbReference>
<evidence type="ECO:0000256" key="10">
    <source>
        <dbReference type="ARBA" id="ARBA00023114"/>
    </source>
</evidence>
<dbReference type="RefSeq" id="WP_125486043.1">
    <property type="nucleotide sequence ID" value="NZ_RSDW01000001.1"/>
</dbReference>
<evidence type="ECO:0000313" key="20">
    <source>
        <dbReference type="Proteomes" id="UP000269669"/>
    </source>
</evidence>
<evidence type="ECO:0000256" key="3">
    <source>
        <dbReference type="ARBA" id="ARBA00022448"/>
    </source>
</evidence>
<evidence type="ECO:0000256" key="8">
    <source>
        <dbReference type="ARBA" id="ARBA00023047"/>
    </source>
</evidence>
<dbReference type="GO" id="GO:0009279">
    <property type="term" value="C:cell outer membrane"/>
    <property type="evidence" value="ECO:0007669"/>
    <property type="project" value="UniProtKB-SubCell"/>
</dbReference>
<keyword evidence="13" id="KW-0998">Cell outer membrane</keyword>
<evidence type="ECO:0000259" key="18">
    <source>
        <dbReference type="Pfam" id="PF22461"/>
    </source>
</evidence>
<keyword evidence="4" id="KW-1134">Transmembrane beta strand</keyword>
<evidence type="ECO:0000256" key="14">
    <source>
        <dbReference type="ARBA" id="ARBA00023288"/>
    </source>
</evidence>
<feature type="signal peptide" evidence="16">
    <location>
        <begin position="1"/>
        <end position="19"/>
    </location>
</feature>
<dbReference type="GO" id="GO:0015288">
    <property type="term" value="F:porin activity"/>
    <property type="evidence" value="ECO:0007669"/>
    <property type="project" value="UniProtKB-KW"/>
</dbReference>
<proteinExistence type="inferred from homology"/>
<feature type="region of interest" description="Disordered" evidence="15">
    <location>
        <begin position="25"/>
        <end position="72"/>
    </location>
</feature>
<dbReference type="Gene3D" id="3.10.560.10">
    <property type="entry name" value="Outer membrane lipoprotein wza domain like"/>
    <property type="match status" value="1"/>
</dbReference>
<feature type="domain" description="Polysaccharide export protein N-terminal" evidence="17">
    <location>
        <begin position="73"/>
        <end position="147"/>
    </location>
</feature>
<dbReference type="Proteomes" id="UP000269669">
    <property type="component" value="Unassembled WGS sequence"/>
</dbReference>
<organism evidence="19 20">
    <name type="scientific">Edaphobacter aggregans</name>
    <dbReference type="NCBI Taxonomy" id="570835"/>
    <lineage>
        <taxon>Bacteria</taxon>
        <taxon>Pseudomonadati</taxon>
        <taxon>Acidobacteriota</taxon>
        <taxon>Terriglobia</taxon>
        <taxon>Terriglobales</taxon>
        <taxon>Acidobacteriaceae</taxon>
        <taxon>Edaphobacter</taxon>
    </lineage>
</organism>
<evidence type="ECO:0000256" key="2">
    <source>
        <dbReference type="ARBA" id="ARBA00009450"/>
    </source>
</evidence>
<name>A0A428MLG1_9BACT</name>
<dbReference type="GO" id="GO:0015159">
    <property type="term" value="F:polysaccharide transmembrane transporter activity"/>
    <property type="evidence" value="ECO:0007669"/>
    <property type="project" value="InterPro"/>
</dbReference>
<dbReference type="PANTHER" id="PTHR33619:SF3">
    <property type="entry name" value="POLYSACCHARIDE EXPORT PROTEIN GFCE-RELATED"/>
    <property type="match status" value="1"/>
</dbReference>
<keyword evidence="3" id="KW-0813">Transport</keyword>
<accession>A0A428MLG1</accession>
<reference evidence="19 20" key="1">
    <citation type="submission" date="2018-12" db="EMBL/GenBank/DDBJ databases">
        <title>Sequencing of bacterial isolates from soil warming experiment in Harvard Forest, Massachusetts, USA.</title>
        <authorList>
            <person name="Deangelis K."/>
        </authorList>
    </citation>
    <scope>NUCLEOTIDE SEQUENCE [LARGE SCALE GENOMIC DNA]</scope>
    <source>
        <strain evidence="19 20">EB153</strain>
    </source>
</reference>
<evidence type="ECO:0000256" key="5">
    <source>
        <dbReference type="ARBA" id="ARBA00022597"/>
    </source>
</evidence>
<keyword evidence="7 16" id="KW-0732">Signal</keyword>
<evidence type="ECO:0000256" key="6">
    <source>
        <dbReference type="ARBA" id="ARBA00022692"/>
    </source>
</evidence>
<keyword evidence="14" id="KW-0449">Lipoprotein</keyword>
<feature type="domain" description="SLBB" evidence="18">
    <location>
        <begin position="153"/>
        <end position="232"/>
    </location>
</feature>
<feature type="chain" id="PRO_5019215564" evidence="16">
    <location>
        <begin position="20"/>
        <end position="233"/>
    </location>
</feature>
<gene>
    <name evidence="19" type="ORF">EDE15_3098</name>
</gene>
<dbReference type="GO" id="GO:0046930">
    <property type="term" value="C:pore complex"/>
    <property type="evidence" value="ECO:0007669"/>
    <property type="project" value="UniProtKB-KW"/>
</dbReference>
<sequence length="233" mass="23747">MKCFDVVLIGVLSVGPAVAGMAQAAQTKPVPPVTPPVSTAAPATGTDGVVATPAPANPDGAPSPSKSSDAGVANTPHYIIGPEDNLQISVWKEPSLSGTIPVRPDGMISLALVGDLPASGRTPMQLANDITVRLKKYVQDPNVSVVVLAVNSQKIYMVGEVGHVGPIPLAAGMTPLQAIATAGGLGPFANSKKIYIMRTVAGKEQKIPFNYKVALKGGDQGVTLQSGDTIVVP</sequence>
<keyword evidence="12" id="KW-0564">Palmitate</keyword>
<evidence type="ECO:0000259" key="17">
    <source>
        <dbReference type="Pfam" id="PF02563"/>
    </source>
</evidence>
<evidence type="ECO:0000256" key="12">
    <source>
        <dbReference type="ARBA" id="ARBA00023139"/>
    </source>
</evidence>
<keyword evidence="5" id="KW-0762">Sugar transport</keyword>
<comment type="similarity">
    <text evidence="2">Belongs to the BexD/CtrA/VexA family.</text>
</comment>
<keyword evidence="6" id="KW-0812">Transmembrane</keyword>
<dbReference type="AlphaFoldDB" id="A0A428MLG1"/>
<dbReference type="OrthoDB" id="193635at2"/>
<protein>
    <submittedName>
        <fullName evidence="19">Polysaccharide export outer membrane protein</fullName>
    </submittedName>
</protein>
<dbReference type="PANTHER" id="PTHR33619">
    <property type="entry name" value="POLYSACCHARIDE EXPORT PROTEIN GFCE-RELATED"/>
    <property type="match status" value="1"/>
</dbReference>
<keyword evidence="8" id="KW-0625">Polysaccharide transport</keyword>
<dbReference type="InterPro" id="IPR003715">
    <property type="entry name" value="Poly_export_N"/>
</dbReference>
<evidence type="ECO:0000256" key="15">
    <source>
        <dbReference type="SAM" id="MobiDB-lite"/>
    </source>
</evidence>
<dbReference type="EMBL" id="RSDW01000001">
    <property type="protein sequence ID" value="RSL17563.1"/>
    <property type="molecule type" value="Genomic_DNA"/>
</dbReference>
<evidence type="ECO:0000256" key="13">
    <source>
        <dbReference type="ARBA" id="ARBA00023237"/>
    </source>
</evidence>
<evidence type="ECO:0000256" key="7">
    <source>
        <dbReference type="ARBA" id="ARBA00022729"/>
    </source>
</evidence>
<evidence type="ECO:0000313" key="19">
    <source>
        <dbReference type="EMBL" id="RSL17563.1"/>
    </source>
</evidence>
<feature type="compositionally biased region" description="Low complexity" evidence="15">
    <location>
        <begin position="36"/>
        <end position="46"/>
    </location>
</feature>
<dbReference type="Pfam" id="PF02563">
    <property type="entry name" value="Poly_export"/>
    <property type="match status" value="1"/>
</dbReference>
<evidence type="ECO:0000256" key="1">
    <source>
        <dbReference type="ARBA" id="ARBA00004571"/>
    </source>
</evidence>
<comment type="caution">
    <text evidence="19">The sequence shown here is derived from an EMBL/GenBank/DDBJ whole genome shotgun (WGS) entry which is preliminary data.</text>
</comment>
<evidence type="ECO:0000256" key="11">
    <source>
        <dbReference type="ARBA" id="ARBA00023136"/>
    </source>
</evidence>
<comment type="subcellular location">
    <subcellularLocation>
        <location evidence="1">Cell outer membrane</location>
        <topology evidence="1">Multi-pass membrane protein</topology>
    </subcellularLocation>
</comment>
<evidence type="ECO:0000256" key="4">
    <source>
        <dbReference type="ARBA" id="ARBA00022452"/>
    </source>
</evidence>
<dbReference type="GO" id="GO:0006811">
    <property type="term" value="P:monoatomic ion transport"/>
    <property type="evidence" value="ECO:0007669"/>
    <property type="project" value="UniProtKB-KW"/>
</dbReference>
<evidence type="ECO:0000256" key="9">
    <source>
        <dbReference type="ARBA" id="ARBA00023065"/>
    </source>
</evidence>
<dbReference type="InterPro" id="IPR054765">
    <property type="entry name" value="SLBB_dom"/>
</dbReference>
<keyword evidence="10" id="KW-0626">Porin</keyword>
<dbReference type="Pfam" id="PF22461">
    <property type="entry name" value="SLBB_2"/>
    <property type="match status" value="1"/>
</dbReference>
<keyword evidence="9" id="KW-0406">Ion transport</keyword>
<keyword evidence="20" id="KW-1185">Reference proteome</keyword>